<comment type="similarity">
    <text evidence="2">Belongs to the class-I pyridoxal-phosphate-dependent aminotransferase family.</text>
</comment>
<evidence type="ECO:0000256" key="4">
    <source>
        <dbReference type="ARBA" id="ARBA00022679"/>
    </source>
</evidence>
<dbReference type="GeneID" id="31000193"/>
<evidence type="ECO:0000256" key="3">
    <source>
        <dbReference type="ARBA" id="ARBA00022576"/>
    </source>
</evidence>
<dbReference type="CDD" id="cd00609">
    <property type="entry name" value="AAT_like"/>
    <property type="match status" value="1"/>
</dbReference>
<evidence type="ECO:0000259" key="6">
    <source>
        <dbReference type="Pfam" id="PF00155"/>
    </source>
</evidence>
<organism evidence="7 8">
    <name type="scientific">Talaromyces atroroseus</name>
    <dbReference type="NCBI Taxonomy" id="1441469"/>
    <lineage>
        <taxon>Eukaryota</taxon>
        <taxon>Fungi</taxon>
        <taxon>Dikarya</taxon>
        <taxon>Ascomycota</taxon>
        <taxon>Pezizomycotina</taxon>
        <taxon>Eurotiomycetes</taxon>
        <taxon>Eurotiomycetidae</taxon>
        <taxon>Eurotiales</taxon>
        <taxon>Trichocomaceae</taxon>
        <taxon>Talaromyces</taxon>
        <taxon>Talaromyces sect. Trachyspermi</taxon>
    </lineage>
</organism>
<evidence type="ECO:0000256" key="1">
    <source>
        <dbReference type="ARBA" id="ARBA00001933"/>
    </source>
</evidence>
<accession>A0A225AQD7</accession>
<dbReference type="RefSeq" id="XP_020123962.1">
    <property type="nucleotide sequence ID" value="XM_020260244.1"/>
</dbReference>
<gene>
    <name evidence="7" type="ORF">UA08_00438</name>
</gene>
<evidence type="ECO:0000313" key="7">
    <source>
        <dbReference type="EMBL" id="OKL63841.1"/>
    </source>
</evidence>
<dbReference type="Gene3D" id="3.40.640.10">
    <property type="entry name" value="Type I PLP-dependent aspartate aminotransferase-like (Major domain)"/>
    <property type="match status" value="1"/>
</dbReference>
<keyword evidence="4" id="KW-0808">Transferase</keyword>
<dbReference type="InterPro" id="IPR050859">
    <property type="entry name" value="Class-I_PLP-dep_aminotransf"/>
</dbReference>
<keyword evidence="3" id="KW-0032">Aminotransferase</keyword>
<dbReference type="PANTHER" id="PTHR42790">
    <property type="entry name" value="AMINOTRANSFERASE"/>
    <property type="match status" value="1"/>
</dbReference>
<protein>
    <recommendedName>
        <fullName evidence="6">Aminotransferase class I/classII large domain-containing protein</fullName>
    </recommendedName>
</protein>
<dbReference type="GO" id="GO:1901605">
    <property type="term" value="P:alpha-amino acid metabolic process"/>
    <property type="evidence" value="ECO:0007669"/>
    <property type="project" value="TreeGrafter"/>
</dbReference>
<proteinExistence type="inferred from homology"/>
<dbReference type="InterPro" id="IPR015424">
    <property type="entry name" value="PyrdxlP-dep_Trfase"/>
</dbReference>
<dbReference type="GO" id="GO:0030170">
    <property type="term" value="F:pyridoxal phosphate binding"/>
    <property type="evidence" value="ECO:0007669"/>
    <property type="project" value="InterPro"/>
</dbReference>
<dbReference type="InterPro" id="IPR015421">
    <property type="entry name" value="PyrdxlP-dep_Trfase_major"/>
</dbReference>
<dbReference type="PANTHER" id="PTHR42790:SF1">
    <property type="entry name" value="AROMATIC AMINO ACID AMINOTRANSFERASE, HYPOTHETICAL (EUROFUNG)"/>
    <property type="match status" value="1"/>
</dbReference>
<keyword evidence="8" id="KW-1185">Reference proteome</keyword>
<keyword evidence="5" id="KW-0663">Pyridoxal phosphate</keyword>
<dbReference type="Pfam" id="PF00155">
    <property type="entry name" value="Aminotran_1_2"/>
    <property type="match status" value="1"/>
</dbReference>
<evidence type="ECO:0000256" key="2">
    <source>
        <dbReference type="ARBA" id="ARBA00007441"/>
    </source>
</evidence>
<feature type="domain" description="Aminotransferase class I/classII large" evidence="6">
    <location>
        <begin position="92"/>
        <end position="413"/>
    </location>
</feature>
<comment type="cofactor">
    <cofactor evidence="1">
        <name>pyridoxal 5'-phosphate</name>
        <dbReference type="ChEBI" id="CHEBI:597326"/>
    </cofactor>
</comment>
<sequence length="600" mass="67627">MANPQNVQGTLCAPLDLSHHFSEVTKNRLNSQVKGLYKYLSMPGLHNLAGGLPHESYFPYDTLEATAARPERFKLLDPSKSNSNKPAEWHLRVPKIKETTDLLKKIDLETALQYGTAQGYPPLYTFIREFTRDHLHPNVPYIDGPEVIMSCGSTDGLGKAIEALTNPWDEKKDWIQDKEGVLFEEFAYMNAVQTVKPRGLNVVTVAVDSDGMKAAGPGGLEDVLSNWDFKKGRRPHLMYTVTSVFPPGFQVWLDEEVLMLVYNSLGQNPTGSTTPIERRKELYSLCQAYDIIIIEDEPYWNLQFPSLRETAAGYRGEAVRRDSYIKNYNSQGRSSGYQFLDSLCPSFLSVDVDGRVVRLDTFSKTIAPGCRLGWITAQPAIIERITRITETSTQQPSGFVQAMIAQLLLEQQGSTVAQTPDKDTSGWSMDGWVGWLEGLRDAYQRRVHDMCTILEEGKTVAIDGVPGLDSWSVISKAPMYDFDWPVAGMFIWIKIRYDTHPLLSIYGAEKVCTALWFFLLKKPFQCIVAPGMMFAPTETMRGRAFQYMRLCFAPMAEDAVSDISHNFVAGCRAFWQLENFDDIPGLDETIMPERMGVQMC</sequence>
<dbReference type="OrthoDB" id="691673at2759"/>
<evidence type="ECO:0000256" key="5">
    <source>
        <dbReference type="ARBA" id="ARBA00022898"/>
    </source>
</evidence>
<dbReference type="EMBL" id="LFMY01000001">
    <property type="protein sequence ID" value="OKL63841.1"/>
    <property type="molecule type" value="Genomic_DNA"/>
</dbReference>
<dbReference type="SUPFAM" id="SSF53383">
    <property type="entry name" value="PLP-dependent transferases"/>
    <property type="match status" value="1"/>
</dbReference>
<evidence type="ECO:0000313" key="8">
    <source>
        <dbReference type="Proteomes" id="UP000214365"/>
    </source>
</evidence>
<dbReference type="Proteomes" id="UP000214365">
    <property type="component" value="Unassembled WGS sequence"/>
</dbReference>
<dbReference type="GO" id="GO:0008483">
    <property type="term" value="F:transaminase activity"/>
    <property type="evidence" value="ECO:0007669"/>
    <property type="project" value="UniProtKB-KW"/>
</dbReference>
<comment type="caution">
    <text evidence="7">The sequence shown here is derived from an EMBL/GenBank/DDBJ whole genome shotgun (WGS) entry which is preliminary data.</text>
</comment>
<dbReference type="AlphaFoldDB" id="A0A225AQD7"/>
<reference evidence="7 8" key="1">
    <citation type="submission" date="2015-06" db="EMBL/GenBank/DDBJ databases">
        <title>Talaromyces atroroseus IBT 11181 draft genome.</title>
        <authorList>
            <person name="Rasmussen K.B."/>
            <person name="Rasmussen S."/>
            <person name="Petersen B."/>
            <person name="Sicheritz-Ponten T."/>
            <person name="Mortensen U.H."/>
            <person name="Thrane U."/>
        </authorList>
    </citation>
    <scope>NUCLEOTIDE SEQUENCE [LARGE SCALE GENOMIC DNA]</scope>
    <source>
        <strain evidence="7 8">IBT 11181</strain>
    </source>
</reference>
<dbReference type="STRING" id="1441469.A0A225AQD7"/>
<dbReference type="InterPro" id="IPR004839">
    <property type="entry name" value="Aminotransferase_I/II_large"/>
</dbReference>
<name>A0A225AQD7_TALAT</name>